<dbReference type="GO" id="GO:0005886">
    <property type="term" value="C:plasma membrane"/>
    <property type="evidence" value="ECO:0007669"/>
    <property type="project" value="UniProtKB-SubCell"/>
</dbReference>
<reference evidence="8 9" key="1">
    <citation type="submission" date="2017-02" db="EMBL/GenBank/DDBJ databases">
        <authorList>
            <person name="Peterson S.W."/>
        </authorList>
    </citation>
    <scope>NUCLEOTIDE SEQUENCE [LARGE SCALE GENOMIC DNA]</scope>
    <source>
        <strain evidence="8 9">CIP104813</strain>
    </source>
</reference>
<dbReference type="GO" id="GO:0022857">
    <property type="term" value="F:transmembrane transporter activity"/>
    <property type="evidence" value="ECO:0007669"/>
    <property type="project" value="InterPro"/>
</dbReference>
<dbReference type="PANTHER" id="PTHR42770">
    <property type="entry name" value="AMINO ACID TRANSPORTER-RELATED"/>
    <property type="match status" value="1"/>
</dbReference>
<evidence type="ECO:0000256" key="4">
    <source>
        <dbReference type="ARBA" id="ARBA00022989"/>
    </source>
</evidence>
<dbReference type="PIRSF" id="PIRSF006060">
    <property type="entry name" value="AA_transporter"/>
    <property type="match status" value="1"/>
</dbReference>
<dbReference type="EMBL" id="FWFG01000107">
    <property type="protein sequence ID" value="SLM95111.1"/>
    <property type="molecule type" value="Genomic_DNA"/>
</dbReference>
<evidence type="ECO:0000313" key="9">
    <source>
        <dbReference type="Proteomes" id="UP000195981"/>
    </source>
</evidence>
<keyword evidence="9" id="KW-1185">Reference proteome</keyword>
<dbReference type="AlphaFoldDB" id="A0A1X6X777"/>
<evidence type="ECO:0000256" key="6">
    <source>
        <dbReference type="SAM" id="MobiDB-lite"/>
    </source>
</evidence>
<feature type="region of interest" description="Disordered" evidence="6">
    <location>
        <begin position="1"/>
        <end position="29"/>
    </location>
</feature>
<dbReference type="RefSeq" id="WP_234992451.1">
    <property type="nucleotide sequence ID" value="NZ_FWFG01000107.1"/>
</dbReference>
<dbReference type="InterPro" id="IPR002293">
    <property type="entry name" value="AA/rel_permease1"/>
</dbReference>
<gene>
    <name evidence="8" type="ORF">FM110_12315</name>
</gene>
<feature type="transmembrane region" description="Helical" evidence="7">
    <location>
        <begin position="220"/>
        <end position="242"/>
    </location>
</feature>
<feature type="transmembrane region" description="Helical" evidence="7">
    <location>
        <begin position="421"/>
        <end position="441"/>
    </location>
</feature>
<feature type="transmembrane region" description="Helical" evidence="7">
    <location>
        <begin position="360"/>
        <end position="380"/>
    </location>
</feature>
<feature type="transmembrane region" description="Helical" evidence="7">
    <location>
        <begin position="310"/>
        <end position="339"/>
    </location>
</feature>
<evidence type="ECO:0000256" key="2">
    <source>
        <dbReference type="ARBA" id="ARBA00022475"/>
    </source>
</evidence>
<feature type="transmembrane region" description="Helical" evidence="7">
    <location>
        <begin position="70"/>
        <end position="92"/>
    </location>
</feature>
<name>A0A1X6X777_9MICO</name>
<evidence type="ECO:0000256" key="5">
    <source>
        <dbReference type="ARBA" id="ARBA00023136"/>
    </source>
</evidence>
<feature type="transmembrane region" description="Helical" evidence="7">
    <location>
        <begin position="123"/>
        <end position="143"/>
    </location>
</feature>
<accession>A0A1X6X777</accession>
<keyword evidence="4 7" id="KW-1133">Transmembrane helix</keyword>
<feature type="transmembrane region" description="Helical" evidence="7">
    <location>
        <begin position="254"/>
        <end position="276"/>
    </location>
</feature>
<dbReference type="InterPro" id="IPR050367">
    <property type="entry name" value="APC_superfamily"/>
</dbReference>
<protein>
    <submittedName>
        <fullName evidence="8">Putrescine importer</fullName>
    </submittedName>
</protein>
<feature type="transmembrane region" description="Helical" evidence="7">
    <location>
        <begin position="180"/>
        <end position="200"/>
    </location>
</feature>
<dbReference type="Pfam" id="PF13520">
    <property type="entry name" value="AA_permease_2"/>
    <property type="match status" value="1"/>
</dbReference>
<dbReference type="PANTHER" id="PTHR42770:SF16">
    <property type="entry name" value="AMINO ACID PERMEASE"/>
    <property type="match status" value="1"/>
</dbReference>
<feature type="transmembrane region" description="Helical" evidence="7">
    <location>
        <begin position="149"/>
        <end position="168"/>
    </location>
</feature>
<dbReference type="Gene3D" id="1.20.1740.10">
    <property type="entry name" value="Amino acid/polyamine transporter I"/>
    <property type="match status" value="1"/>
</dbReference>
<feature type="transmembrane region" description="Helical" evidence="7">
    <location>
        <begin position="44"/>
        <end position="64"/>
    </location>
</feature>
<evidence type="ECO:0000256" key="3">
    <source>
        <dbReference type="ARBA" id="ARBA00022692"/>
    </source>
</evidence>
<keyword evidence="3 7" id="KW-0812">Transmembrane</keyword>
<dbReference type="Proteomes" id="UP000195981">
    <property type="component" value="Unassembled WGS sequence"/>
</dbReference>
<evidence type="ECO:0000256" key="7">
    <source>
        <dbReference type="SAM" id="Phobius"/>
    </source>
</evidence>
<feature type="transmembrane region" description="Helical" evidence="7">
    <location>
        <begin position="447"/>
        <end position="465"/>
    </location>
</feature>
<keyword evidence="2" id="KW-1003">Cell membrane</keyword>
<feature type="transmembrane region" description="Helical" evidence="7">
    <location>
        <begin position="392"/>
        <end position="414"/>
    </location>
</feature>
<keyword evidence="5 7" id="KW-0472">Membrane</keyword>
<evidence type="ECO:0000313" key="8">
    <source>
        <dbReference type="EMBL" id="SLM95111.1"/>
    </source>
</evidence>
<comment type="subcellular location">
    <subcellularLocation>
        <location evidence="1">Cell membrane</location>
        <topology evidence="1">Multi-pass membrane protein</topology>
    </subcellularLocation>
</comment>
<sequence>MTAPNSSSNSPSDPSIPASPSAADPAASAGPASGLRREVTFAQLIAYGLVFIGPAAAVGVWGTLDAKSGGVVPIVYLVATAAMALTASSYALMSRAVPRAGSVFAYASEAIGRRTGHMAGWMVLLDYLLIPSVAYLFTGIALGSLFPAVPVWVFVAGAVVLTTALNLAGVRVTARVSMAVVVAEVAILLVVLIGGVITLVRTGPVRPWLDPLTGGADGLHWHLILGAVAVAVLSYLGFDALATFAEETTGSSRVIGRATLVCLVVAGVLFAAQTYIGSLLSPLTTAELQADPSLQGAAYYTMVDESISPVLHWLLALAKAVGAAFSALVGQAAASRVLLDMGRSGSMPRSLARVSERTGAPLPATLVTAAGNVLVALWAATREDGLDRIVSIVDVGALIGFVLVHASVIAWFVVRRRGGSVSWLSHLLVPVLGAIVLLVVLVNSTPMALIVGAVWALIGVVVMLLGRVGGGERAAVV</sequence>
<evidence type="ECO:0000256" key="1">
    <source>
        <dbReference type="ARBA" id="ARBA00004651"/>
    </source>
</evidence>
<organism evidence="8 9">
    <name type="scientific">Brachybacterium nesterenkovii</name>
    <dbReference type="NCBI Taxonomy" id="47847"/>
    <lineage>
        <taxon>Bacteria</taxon>
        <taxon>Bacillati</taxon>
        <taxon>Actinomycetota</taxon>
        <taxon>Actinomycetes</taxon>
        <taxon>Micrococcales</taxon>
        <taxon>Dermabacteraceae</taxon>
        <taxon>Brachybacterium</taxon>
    </lineage>
</organism>
<proteinExistence type="predicted"/>